<proteinExistence type="predicted"/>
<protein>
    <submittedName>
        <fullName evidence="2">Transcriptional regulator</fullName>
    </submittedName>
</protein>
<feature type="domain" description="LexA repressor DNA-binding" evidence="1">
    <location>
        <begin position="7"/>
        <end position="58"/>
    </location>
</feature>
<name>A0A6I0FCE8_9FIRM</name>
<dbReference type="Proteomes" id="UP000432715">
    <property type="component" value="Unassembled WGS sequence"/>
</dbReference>
<gene>
    <name evidence="2" type="ORF">F8154_05700</name>
</gene>
<accession>A0A6I0FCE8</accession>
<dbReference type="GO" id="GO:0006508">
    <property type="term" value="P:proteolysis"/>
    <property type="evidence" value="ECO:0007669"/>
    <property type="project" value="InterPro"/>
</dbReference>
<evidence type="ECO:0000313" key="2">
    <source>
        <dbReference type="EMBL" id="KAB3535625.1"/>
    </source>
</evidence>
<dbReference type="GO" id="GO:0004252">
    <property type="term" value="F:serine-type endopeptidase activity"/>
    <property type="evidence" value="ECO:0007669"/>
    <property type="project" value="InterPro"/>
</dbReference>
<reference evidence="2 3" key="1">
    <citation type="submission" date="2019-10" db="EMBL/GenBank/DDBJ databases">
        <title>Alkaliphilus serpentinus sp. nov. and Alkaliphilus pronyensis sp. nov., two novel anaerobic alkaliphilic species isolated from the serpentinized-hosted hydrothermal field of the Prony Bay (New Caledonia).</title>
        <authorList>
            <person name="Postec A."/>
        </authorList>
    </citation>
    <scope>NUCLEOTIDE SEQUENCE [LARGE SCALE GENOMIC DNA]</scope>
    <source>
        <strain evidence="2 3">LacV</strain>
    </source>
</reference>
<organism evidence="2 3">
    <name type="scientific">Alkaliphilus pronyensis</name>
    <dbReference type="NCBI Taxonomy" id="1482732"/>
    <lineage>
        <taxon>Bacteria</taxon>
        <taxon>Bacillati</taxon>
        <taxon>Bacillota</taxon>
        <taxon>Clostridia</taxon>
        <taxon>Peptostreptococcales</taxon>
        <taxon>Natronincolaceae</taxon>
        <taxon>Alkaliphilus</taxon>
    </lineage>
</organism>
<dbReference type="Pfam" id="PF01726">
    <property type="entry name" value="LexA_DNA_bind"/>
    <property type="match status" value="1"/>
</dbReference>
<dbReference type="EMBL" id="WBZC01000016">
    <property type="protein sequence ID" value="KAB3535625.1"/>
    <property type="molecule type" value="Genomic_DNA"/>
</dbReference>
<dbReference type="InterPro" id="IPR006199">
    <property type="entry name" value="LexA_DNA-bd_dom"/>
</dbReference>
<comment type="caution">
    <text evidence="2">The sequence shown here is derived from an EMBL/GenBank/DDBJ whole genome shotgun (WGS) entry which is preliminary data.</text>
</comment>
<dbReference type="Gene3D" id="1.10.10.10">
    <property type="entry name" value="Winged helix-like DNA-binding domain superfamily/Winged helix DNA-binding domain"/>
    <property type="match status" value="1"/>
</dbReference>
<evidence type="ECO:0000259" key="1">
    <source>
        <dbReference type="Pfam" id="PF01726"/>
    </source>
</evidence>
<dbReference type="InterPro" id="IPR036390">
    <property type="entry name" value="WH_DNA-bd_sf"/>
</dbReference>
<dbReference type="OrthoDB" id="2187688at2"/>
<keyword evidence="3" id="KW-1185">Reference proteome</keyword>
<evidence type="ECO:0000313" key="3">
    <source>
        <dbReference type="Proteomes" id="UP000432715"/>
    </source>
</evidence>
<sequence length="69" mass="8136">MAMTTEKKVLRALKEYYKKHNISPSIRELVKLSGIRSTSTVHQHLTNLERRGYISIERRCHRSISLIKK</sequence>
<dbReference type="SUPFAM" id="SSF46785">
    <property type="entry name" value="Winged helix' DNA-binding domain"/>
    <property type="match status" value="1"/>
</dbReference>
<dbReference type="InterPro" id="IPR036388">
    <property type="entry name" value="WH-like_DNA-bd_sf"/>
</dbReference>
<dbReference type="AlphaFoldDB" id="A0A6I0FCE8"/>
<dbReference type="RefSeq" id="WP_151860642.1">
    <property type="nucleotide sequence ID" value="NZ_WBZC01000016.1"/>
</dbReference>